<feature type="compositionally biased region" description="Low complexity" evidence="8">
    <location>
        <begin position="355"/>
        <end position="377"/>
    </location>
</feature>
<feature type="region of interest" description="Disordered" evidence="8">
    <location>
        <begin position="308"/>
        <end position="334"/>
    </location>
</feature>
<dbReference type="Gene3D" id="1.10.510.10">
    <property type="entry name" value="Transferase(Phosphotransferase) domain 1"/>
    <property type="match status" value="1"/>
</dbReference>
<proteinExistence type="predicted"/>
<dbReference type="EC" id="2.7.11.1" evidence="1"/>
<name>A0AAJ1X170_9ACTN</name>
<dbReference type="PANTHER" id="PTHR43289">
    <property type="entry name" value="MITOGEN-ACTIVATED PROTEIN KINASE KINASE KINASE 20-RELATED"/>
    <property type="match status" value="1"/>
</dbReference>
<dbReference type="Proteomes" id="UP001239215">
    <property type="component" value="Unassembled WGS sequence"/>
</dbReference>
<protein>
    <recommendedName>
        <fullName evidence="1">non-specific serine/threonine protein kinase</fullName>
        <ecNumber evidence="1">2.7.11.1</ecNumber>
    </recommendedName>
</protein>
<evidence type="ECO:0000259" key="9">
    <source>
        <dbReference type="PROSITE" id="PS50011"/>
    </source>
</evidence>
<dbReference type="RefSeq" id="WP_307200050.1">
    <property type="nucleotide sequence ID" value="NZ_JAUTAN010000001.1"/>
</dbReference>
<dbReference type="GO" id="GO:0005524">
    <property type="term" value="F:ATP binding"/>
    <property type="evidence" value="ECO:0007669"/>
    <property type="project" value="UniProtKB-UniRule"/>
</dbReference>
<sequence>MRSVEEGSPRALGSRYELRERLGAGAMGEVWRAVDRTTGQHVAAKLLRETYVYDADIVGRFIQERSILLNLRHPRIVQVRDLVVEGTDLAIVMDLVEGRDLRRHLREVGTLPAREAVLVTCAVLDALAAAHAANFLHRDIKPDNVLLEGGVPGDGSGVRLSDFGIARLAQESTVQATGLIGTPGYMPPELFQYGRFSPASDVYAAGVLLYELLAGRTPFAGKGTVHTIGNRHVTVEPPALPVHPLLWTVLAITLAKDPATRLSAAATAQALRDLPDDALDAPALPAQSEPVSWNTAQRTVVRHHVGPAVVDDGRGATGEDAVETPAGVPTGGTELRPVLPGPVPAAAAAAVSAPPGAAAAPPTVGLPPTAGLPPAERSAGRRAHAAGSRVPTWALVLVVAVSLVVVAGLVLQIVRSGGEPDPGAGTEARAALPVQREQSPPASYPSGLTTSRAAAYDPQNRTVDVELTVTLPTRPGESRDAVTLLTFLPAAASGGCPRSGVSWDPGVEADLAPTDAGVQQACAWRVQVPLSGSQTTVAAELELDLGTEADALQRWEEEARSDLDAALADASNNRLAFPLQQTRGIELRVDRGAVTQGESVDVLVDVVFAGGAEPVYDSGATGTAALTDAARQLGGGPPTLRACAALAPQASGGLLAEQPSARCEVSAVLGALESAPAVVTVSR</sequence>
<keyword evidence="4 7" id="KW-0547">Nucleotide-binding</keyword>
<dbReference type="PANTHER" id="PTHR43289:SF6">
    <property type="entry name" value="SERINE_THREONINE-PROTEIN KINASE NEKL-3"/>
    <property type="match status" value="1"/>
</dbReference>
<dbReference type="PROSITE" id="PS00108">
    <property type="entry name" value="PROTEIN_KINASE_ST"/>
    <property type="match status" value="1"/>
</dbReference>
<feature type="region of interest" description="Disordered" evidence="8">
    <location>
        <begin position="416"/>
        <end position="450"/>
    </location>
</feature>
<evidence type="ECO:0000313" key="10">
    <source>
        <dbReference type="EMBL" id="MDQ1104586.1"/>
    </source>
</evidence>
<dbReference type="PROSITE" id="PS00107">
    <property type="entry name" value="PROTEIN_KINASE_ATP"/>
    <property type="match status" value="1"/>
</dbReference>
<dbReference type="Pfam" id="PF00069">
    <property type="entry name" value="Pkinase"/>
    <property type="match status" value="1"/>
</dbReference>
<evidence type="ECO:0000256" key="7">
    <source>
        <dbReference type="PROSITE-ProRule" id="PRU10141"/>
    </source>
</evidence>
<feature type="compositionally biased region" description="Polar residues" evidence="8">
    <location>
        <begin position="436"/>
        <end position="450"/>
    </location>
</feature>
<evidence type="ECO:0000256" key="8">
    <source>
        <dbReference type="SAM" id="MobiDB-lite"/>
    </source>
</evidence>
<evidence type="ECO:0000256" key="2">
    <source>
        <dbReference type="ARBA" id="ARBA00022527"/>
    </source>
</evidence>
<dbReference type="InterPro" id="IPR017441">
    <property type="entry name" value="Protein_kinase_ATP_BS"/>
</dbReference>
<evidence type="ECO:0000256" key="5">
    <source>
        <dbReference type="ARBA" id="ARBA00022777"/>
    </source>
</evidence>
<dbReference type="InterPro" id="IPR000719">
    <property type="entry name" value="Prot_kinase_dom"/>
</dbReference>
<dbReference type="EMBL" id="JAUTAN010000001">
    <property type="protein sequence ID" value="MDQ1104586.1"/>
    <property type="molecule type" value="Genomic_DNA"/>
</dbReference>
<dbReference type="InterPro" id="IPR011009">
    <property type="entry name" value="Kinase-like_dom_sf"/>
</dbReference>
<feature type="region of interest" description="Disordered" evidence="8">
    <location>
        <begin position="355"/>
        <end position="383"/>
    </location>
</feature>
<evidence type="ECO:0000256" key="4">
    <source>
        <dbReference type="ARBA" id="ARBA00022741"/>
    </source>
</evidence>
<dbReference type="GO" id="GO:0004674">
    <property type="term" value="F:protein serine/threonine kinase activity"/>
    <property type="evidence" value="ECO:0007669"/>
    <property type="project" value="UniProtKB-KW"/>
</dbReference>
<accession>A0AAJ1X170</accession>
<evidence type="ECO:0000256" key="1">
    <source>
        <dbReference type="ARBA" id="ARBA00012513"/>
    </source>
</evidence>
<keyword evidence="6 7" id="KW-0067">ATP-binding</keyword>
<comment type="caution">
    <text evidence="10">The sequence shown here is derived from an EMBL/GenBank/DDBJ whole genome shotgun (WGS) entry which is preliminary data.</text>
</comment>
<feature type="domain" description="Protein kinase" evidence="9">
    <location>
        <begin position="16"/>
        <end position="279"/>
    </location>
</feature>
<reference evidence="10" key="1">
    <citation type="submission" date="2023-07" db="EMBL/GenBank/DDBJ databases">
        <title>Functional and genomic diversity of the sorghum phyllosphere microbiome.</title>
        <authorList>
            <person name="Shade A."/>
        </authorList>
    </citation>
    <scope>NUCLEOTIDE SEQUENCE</scope>
    <source>
        <strain evidence="10">SORGH_AS_1067</strain>
    </source>
</reference>
<dbReference type="SMART" id="SM00220">
    <property type="entry name" value="S_TKc"/>
    <property type="match status" value="1"/>
</dbReference>
<dbReference type="CDD" id="cd14014">
    <property type="entry name" value="STKc_PknB_like"/>
    <property type="match status" value="1"/>
</dbReference>
<evidence type="ECO:0000256" key="3">
    <source>
        <dbReference type="ARBA" id="ARBA00022679"/>
    </source>
</evidence>
<feature type="binding site" evidence="7">
    <location>
        <position position="45"/>
    </location>
    <ligand>
        <name>ATP</name>
        <dbReference type="ChEBI" id="CHEBI:30616"/>
    </ligand>
</feature>
<keyword evidence="2" id="KW-0723">Serine/threonine-protein kinase</keyword>
<dbReference type="PROSITE" id="PS50011">
    <property type="entry name" value="PROTEIN_KINASE_DOM"/>
    <property type="match status" value="1"/>
</dbReference>
<dbReference type="SUPFAM" id="SSF56112">
    <property type="entry name" value="Protein kinase-like (PK-like)"/>
    <property type="match status" value="1"/>
</dbReference>
<dbReference type="AlphaFoldDB" id="A0AAJ1X170"/>
<keyword evidence="5" id="KW-0418">Kinase</keyword>
<dbReference type="InterPro" id="IPR008271">
    <property type="entry name" value="Ser/Thr_kinase_AS"/>
</dbReference>
<keyword evidence="3" id="KW-0808">Transferase</keyword>
<evidence type="ECO:0000256" key="6">
    <source>
        <dbReference type="ARBA" id="ARBA00022840"/>
    </source>
</evidence>
<evidence type="ECO:0000313" key="11">
    <source>
        <dbReference type="Proteomes" id="UP001239215"/>
    </source>
</evidence>
<organism evidence="10 11">
    <name type="scientific">Nocardioides zeae</name>
    <dbReference type="NCBI Taxonomy" id="1457234"/>
    <lineage>
        <taxon>Bacteria</taxon>
        <taxon>Bacillati</taxon>
        <taxon>Actinomycetota</taxon>
        <taxon>Actinomycetes</taxon>
        <taxon>Propionibacteriales</taxon>
        <taxon>Nocardioidaceae</taxon>
        <taxon>Nocardioides</taxon>
    </lineage>
</organism>
<dbReference type="Gene3D" id="3.30.200.20">
    <property type="entry name" value="Phosphorylase Kinase, domain 1"/>
    <property type="match status" value="1"/>
</dbReference>
<gene>
    <name evidence="10" type="ORF">QE405_001870</name>
</gene>